<accession>I0KGE8</accession>
<protein>
    <submittedName>
        <fullName evidence="1">Uncharacterized protein</fullName>
    </submittedName>
</protein>
<name>I0KGE8_9BACT</name>
<keyword evidence="2" id="KW-1185">Reference proteome</keyword>
<evidence type="ECO:0000313" key="2">
    <source>
        <dbReference type="Proteomes" id="UP000011058"/>
    </source>
</evidence>
<organism evidence="1 2">
    <name type="scientific">Fibrella aestuarina BUZ 2</name>
    <dbReference type="NCBI Taxonomy" id="1166018"/>
    <lineage>
        <taxon>Bacteria</taxon>
        <taxon>Pseudomonadati</taxon>
        <taxon>Bacteroidota</taxon>
        <taxon>Cytophagia</taxon>
        <taxon>Cytophagales</taxon>
        <taxon>Spirosomataceae</taxon>
        <taxon>Fibrella</taxon>
    </lineage>
</organism>
<proteinExistence type="predicted"/>
<sequence length="30" mass="3349">MSQRTQPTRQQPSVSLGRTGTLGFCTLLHF</sequence>
<dbReference type="Proteomes" id="UP000011058">
    <property type="component" value="Chromosome"/>
</dbReference>
<reference evidence="1 2" key="1">
    <citation type="journal article" date="2012" name="J. Bacteriol.">
        <title>Genome Sequence of Fibrella aestuarina BUZ 2T, a Filamentous Marine Bacterium.</title>
        <authorList>
            <person name="Filippini M."/>
            <person name="Qi W."/>
            <person name="Blom J."/>
            <person name="Goesmann A."/>
            <person name="Smits T.H."/>
            <person name="Bagheri H.C."/>
        </authorList>
    </citation>
    <scope>NUCLEOTIDE SEQUENCE [LARGE SCALE GENOMIC DNA]</scope>
    <source>
        <strain evidence="2">BUZ 2T</strain>
    </source>
</reference>
<dbReference type="HOGENOM" id="CLU_3403644_0_0_10"/>
<dbReference type="EMBL" id="HE796683">
    <property type="protein sequence ID" value="CCH03201.1"/>
    <property type="molecule type" value="Genomic_DNA"/>
</dbReference>
<evidence type="ECO:0000313" key="1">
    <source>
        <dbReference type="EMBL" id="CCH03201.1"/>
    </source>
</evidence>
<gene>
    <name evidence="1" type="ORF">FAES_5202</name>
</gene>
<dbReference type="KEGG" id="fae:FAES_5202"/>
<dbReference type="AlphaFoldDB" id="I0KGE8"/>